<reference evidence="1 2" key="1">
    <citation type="submission" date="2023-02" db="EMBL/GenBank/DDBJ databases">
        <title>LHISI_Scaffold_Assembly.</title>
        <authorList>
            <person name="Stuart O.P."/>
            <person name="Cleave R."/>
            <person name="Magrath M.J.L."/>
            <person name="Mikheyev A.S."/>
        </authorList>
    </citation>
    <scope>NUCLEOTIDE SEQUENCE [LARGE SCALE GENOMIC DNA]</scope>
    <source>
        <strain evidence="1">Daus_M_001</strain>
        <tissue evidence="1">Leg muscle</tissue>
    </source>
</reference>
<keyword evidence="2" id="KW-1185">Reference proteome</keyword>
<dbReference type="Proteomes" id="UP001159363">
    <property type="component" value="Chromosome 3"/>
</dbReference>
<evidence type="ECO:0000313" key="1">
    <source>
        <dbReference type="EMBL" id="KAJ8890310.1"/>
    </source>
</evidence>
<sequence length="706" mass="78816">MQGDLHRFKEELGSHGLHFGAMTTSLSVLRAIERLTLRLQCECMSSHIRVVSLAFEESRKLLAGESDSGWTSVHQLLRRYLPAKQFLQHAKAIASLPRCIQRRPRNLIEHFGALGTTQITSTPSPNLRSSLSLAPPNIFLMGGRGGVVVELLASLQGEPGSIPCGATPEFRMWESCRTMSLVGGFSRGSPVSPALAFRRYSTVYSPRFTLIGCQDLYVKSRRNLFTSPLIAKNDTYEVKLLQNFFAFFWTVPGSVARNAPDSLRVLMVLYFGGGGGVGGSGKHLLIAHTLRRHSWSLTCMPAVSLLASYQGDPRSIPCRVTPEFHMWKSCRTIPLVRGVFSGIFRFPRPYPYAPQSPLSALKTSIAAPLVTLATAALLSTYACQKSLFMTGLMTCDSDVENVRKNDVSLTTCLPSQDDANISSSRKAGQKQLNAVTQNRYPQLPSFIPVSLYFLNSTRRRRECADRKIIRMRSVFLVCNHHELRIHVVKDVERESTHPENSRISINCVARLSDTAPLLEVLSLHRSKFQDAYGHDIIRTLLCITAIISLDVALLQTPCRKKKETCIRRAHRRGKTYMTADTALATRGKTLTTMTMKARALRRCPAMLRTSPSRTEEMWEASPGLTASRACVDPPSYVFFFRFRLLPRTDVTLVLTLSGSNYTDLQTNSQCYKRTEGLPRRGRGTNPRPLDYMSATLPLNYGSRAEL</sequence>
<organism evidence="1 2">
    <name type="scientific">Dryococelus australis</name>
    <dbReference type="NCBI Taxonomy" id="614101"/>
    <lineage>
        <taxon>Eukaryota</taxon>
        <taxon>Metazoa</taxon>
        <taxon>Ecdysozoa</taxon>
        <taxon>Arthropoda</taxon>
        <taxon>Hexapoda</taxon>
        <taxon>Insecta</taxon>
        <taxon>Pterygota</taxon>
        <taxon>Neoptera</taxon>
        <taxon>Polyneoptera</taxon>
        <taxon>Phasmatodea</taxon>
        <taxon>Verophasmatodea</taxon>
        <taxon>Anareolatae</taxon>
        <taxon>Phasmatidae</taxon>
        <taxon>Eurycanthinae</taxon>
        <taxon>Dryococelus</taxon>
    </lineage>
</organism>
<name>A0ABQ9I103_9NEOP</name>
<protein>
    <submittedName>
        <fullName evidence="1">Uncharacterized protein</fullName>
    </submittedName>
</protein>
<proteinExistence type="predicted"/>
<gene>
    <name evidence="1" type="ORF">PR048_009818</name>
</gene>
<evidence type="ECO:0000313" key="2">
    <source>
        <dbReference type="Proteomes" id="UP001159363"/>
    </source>
</evidence>
<comment type="caution">
    <text evidence="1">The sequence shown here is derived from an EMBL/GenBank/DDBJ whole genome shotgun (WGS) entry which is preliminary data.</text>
</comment>
<accession>A0ABQ9I103</accession>
<dbReference type="EMBL" id="JARBHB010000003">
    <property type="protein sequence ID" value="KAJ8890310.1"/>
    <property type="molecule type" value="Genomic_DNA"/>
</dbReference>